<reference evidence="4 5" key="1">
    <citation type="submission" date="2019-07" db="EMBL/GenBank/DDBJ databases">
        <title>New species of Amycolatopsis and Streptomyces.</title>
        <authorList>
            <person name="Duangmal K."/>
            <person name="Teo W.F.A."/>
            <person name="Lipun K."/>
        </authorList>
    </citation>
    <scope>NUCLEOTIDE SEQUENCE [LARGE SCALE GENOMIC DNA]</scope>
    <source>
        <strain evidence="4 5">JCM 30562</strain>
    </source>
</reference>
<sequence length="58" mass="6117">MLAGEAGPAAQLCLRMIVALARVRGARRLLDVESAHVDGCLYHGRAGLDFAERLVGLG</sequence>
<keyword evidence="1" id="KW-0408">Iron</keyword>
<gene>
    <name evidence="4" type="ORF">FNH06_21655</name>
</gene>
<evidence type="ECO:0000259" key="3">
    <source>
        <dbReference type="Pfam" id="PF04412"/>
    </source>
</evidence>
<keyword evidence="2" id="KW-0456">Lyase</keyword>
<evidence type="ECO:0000256" key="1">
    <source>
        <dbReference type="ARBA" id="ARBA00023004"/>
    </source>
</evidence>
<accession>A0A558A784</accession>
<dbReference type="GO" id="GO:0016829">
    <property type="term" value="F:lyase activity"/>
    <property type="evidence" value="ECO:0007669"/>
    <property type="project" value="UniProtKB-KW"/>
</dbReference>
<evidence type="ECO:0000313" key="5">
    <source>
        <dbReference type="Proteomes" id="UP000318578"/>
    </source>
</evidence>
<dbReference type="InterPro" id="IPR007506">
    <property type="entry name" value="PMDh-L-like_dom"/>
</dbReference>
<dbReference type="EMBL" id="VJZA01000039">
    <property type="protein sequence ID" value="TVT20133.1"/>
    <property type="molecule type" value="Genomic_DNA"/>
</dbReference>
<protein>
    <submittedName>
        <fullName evidence="4">DUF521 domain-containing protein</fullName>
    </submittedName>
</protein>
<dbReference type="PANTHER" id="PTHR36577">
    <property type="entry name" value="DUF521 DOMAIN PROTEIN (AFU_ORTHOLOGUE AFUA_6G00490)"/>
    <property type="match status" value="1"/>
</dbReference>
<evidence type="ECO:0000313" key="4">
    <source>
        <dbReference type="EMBL" id="TVT20133.1"/>
    </source>
</evidence>
<organism evidence="4 5">
    <name type="scientific">Amycolatopsis acidiphila</name>
    <dbReference type="NCBI Taxonomy" id="715473"/>
    <lineage>
        <taxon>Bacteria</taxon>
        <taxon>Bacillati</taxon>
        <taxon>Actinomycetota</taxon>
        <taxon>Actinomycetes</taxon>
        <taxon>Pseudonocardiales</taxon>
        <taxon>Pseudonocardiaceae</taxon>
        <taxon>Amycolatopsis</taxon>
    </lineage>
</organism>
<dbReference type="PANTHER" id="PTHR36577:SF3">
    <property type="entry name" value="DUF521 DOMAIN PROTEIN (AFU_ORTHOLOGUE AFUA_6G00490)"/>
    <property type="match status" value="1"/>
</dbReference>
<proteinExistence type="predicted"/>
<feature type="non-terminal residue" evidence="4">
    <location>
        <position position="58"/>
    </location>
</feature>
<feature type="domain" description="Phosphomevalonate dehydratase large subunit-like" evidence="3">
    <location>
        <begin position="1"/>
        <end position="55"/>
    </location>
</feature>
<evidence type="ECO:0000256" key="2">
    <source>
        <dbReference type="ARBA" id="ARBA00023239"/>
    </source>
</evidence>
<comment type="caution">
    <text evidence="4">The sequence shown here is derived from an EMBL/GenBank/DDBJ whole genome shotgun (WGS) entry which is preliminary data.</text>
</comment>
<dbReference type="Proteomes" id="UP000318578">
    <property type="component" value="Unassembled WGS sequence"/>
</dbReference>
<dbReference type="AlphaFoldDB" id="A0A558A784"/>
<keyword evidence="5" id="KW-1185">Reference proteome</keyword>
<dbReference type="Pfam" id="PF04412">
    <property type="entry name" value="AcnX"/>
    <property type="match status" value="1"/>
</dbReference>
<name>A0A558A784_9PSEU</name>